<feature type="region of interest" description="Disordered" evidence="5">
    <location>
        <begin position="316"/>
        <end position="447"/>
    </location>
</feature>
<feature type="compositionally biased region" description="Basic and acidic residues" evidence="5">
    <location>
        <begin position="9"/>
        <end position="19"/>
    </location>
</feature>
<dbReference type="InterPro" id="IPR012677">
    <property type="entry name" value="Nucleotide-bd_a/b_plait_sf"/>
</dbReference>
<dbReference type="InterPro" id="IPR039722">
    <property type="entry name" value="Upf3"/>
</dbReference>
<reference evidence="7 8" key="1">
    <citation type="journal article" date="2014" name="BMC Genomics">
        <title>Genome and secretome analysis of the hemibiotrophic fungal pathogen, Moniliophthora roreri, which causes frosty pod rot disease of cacao: mechanisms of the biotrophic and necrotrophic phases.</title>
        <authorList>
            <person name="Meinhardt L.W."/>
            <person name="Costa G.G.L."/>
            <person name="Thomazella D.P.T."/>
            <person name="Teixeira P.J.P.L."/>
            <person name="Carazzolle M.F."/>
            <person name="Schuster S.C."/>
            <person name="Carlson J.E."/>
            <person name="Guiltinan M.J."/>
            <person name="Mieczkowski P."/>
            <person name="Farmer A."/>
            <person name="Ramaraj T."/>
            <person name="Crozier J."/>
            <person name="Davis R.E."/>
            <person name="Shao J."/>
            <person name="Melnick R.L."/>
            <person name="Pereira G.A.G."/>
            <person name="Bailey B.A."/>
        </authorList>
    </citation>
    <scope>NUCLEOTIDE SEQUENCE [LARGE SCALE GENOMIC DNA]</scope>
    <source>
        <strain evidence="7 8">MCA 2997</strain>
    </source>
</reference>
<feature type="region of interest" description="Disordered" evidence="5">
    <location>
        <begin position="1"/>
        <end position="26"/>
    </location>
</feature>
<comment type="similarity">
    <text evidence="2">Belongs to the RENT3 family.</text>
</comment>
<evidence type="ECO:0000259" key="6">
    <source>
        <dbReference type="Pfam" id="PF03467"/>
    </source>
</evidence>
<dbReference type="SUPFAM" id="SSF54928">
    <property type="entry name" value="RNA-binding domain, RBD"/>
    <property type="match status" value="1"/>
</dbReference>
<dbReference type="InterPro" id="IPR005120">
    <property type="entry name" value="UPF3_dom"/>
</dbReference>
<feature type="compositionally biased region" description="Polar residues" evidence="5">
    <location>
        <begin position="253"/>
        <end position="263"/>
    </location>
</feature>
<keyword evidence="8" id="KW-1185">Reference proteome</keyword>
<dbReference type="AlphaFoldDB" id="V2WMJ6"/>
<feature type="region of interest" description="Disordered" evidence="5">
    <location>
        <begin position="202"/>
        <end position="302"/>
    </location>
</feature>
<sequence>MSSASPAKPRREKEKKEKSQQQQGLEKLKIVIRRLPPNLPEDIFWQSVQNWVTDDTVTWKVYYRGKFRSRLNKENVPSRAYVAFKTEEQLTTFHREYDGHVFRDKSGNESQAVVEFAPYQKVPSDKKKADARNATIEQDEDYISFVQSLNQLTTEPTSIEVLIAASQAPPQPKTTPLLEALKAEKTAVKEAKESKEKMIIMRNHAAETRKEEAKKKAAAKATDSPPTSKKAKKAAAAEGAGRKGPKAPRVMREQQSASGQSPVMATKPVPASPSAAPSPSNETSTGAPTTAAPRRGRPILGLGSRQFEAALIGAAGVGAKAKKEREKEKQKEANKEKDQEEKSNEPSVSGFTSKPKEPPTSPKRDRTAKHKDNASASKIQAPVPSILQRNDAPAIILQPNKAPVAGKAPAEQGAAVPGPPPGFGRGRGRGRGRGGRGGPPPGRGAPV</sequence>
<evidence type="ECO:0000256" key="2">
    <source>
        <dbReference type="ARBA" id="ARBA00005991"/>
    </source>
</evidence>
<dbReference type="OrthoDB" id="18087at2759"/>
<proteinExistence type="inferred from homology"/>
<feature type="compositionally biased region" description="Basic and acidic residues" evidence="5">
    <location>
        <begin position="354"/>
        <end position="373"/>
    </location>
</feature>
<dbReference type="CDD" id="cd12455">
    <property type="entry name" value="RRM_like_Smg4_UPF3"/>
    <property type="match status" value="1"/>
</dbReference>
<feature type="domain" description="UPF3" evidence="6">
    <location>
        <begin position="26"/>
        <end position="185"/>
    </location>
</feature>
<gene>
    <name evidence="7" type="ORF">Moror_5626</name>
</gene>
<dbReference type="InterPro" id="IPR035979">
    <property type="entry name" value="RBD_domain_sf"/>
</dbReference>
<dbReference type="PANTHER" id="PTHR13112:SF0">
    <property type="entry name" value="FI21285P1"/>
    <property type="match status" value="1"/>
</dbReference>
<dbReference type="KEGG" id="mrr:Moror_5626"/>
<dbReference type="GO" id="GO:0000184">
    <property type="term" value="P:nuclear-transcribed mRNA catabolic process, nonsense-mediated decay"/>
    <property type="evidence" value="ECO:0007669"/>
    <property type="project" value="UniProtKB-KW"/>
</dbReference>
<comment type="subcellular location">
    <subcellularLocation>
        <location evidence="1">Nucleus</location>
    </subcellularLocation>
</comment>
<dbReference type="GO" id="GO:0005737">
    <property type="term" value="C:cytoplasm"/>
    <property type="evidence" value="ECO:0007669"/>
    <property type="project" value="TreeGrafter"/>
</dbReference>
<dbReference type="STRING" id="1381753.V2WMJ6"/>
<dbReference type="GO" id="GO:0045727">
    <property type="term" value="P:positive regulation of translation"/>
    <property type="evidence" value="ECO:0007669"/>
    <property type="project" value="TreeGrafter"/>
</dbReference>
<dbReference type="Pfam" id="PF03467">
    <property type="entry name" value="Smg4_UPF3"/>
    <property type="match status" value="1"/>
</dbReference>
<protein>
    <recommendedName>
        <fullName evidence="6">UPF3 domain-containing protein</fullName>
    </recommendedName>
</protein>
<evidence type="ECO:0000256" key="4">
    <source>
        <dbReference type="ARBA" id="ARBA00023242"/>
    </source>
</evidence>
<evidence type="ECO:0000256" key="5">
    <source>
        <dbReference type="SAM" id="MobiDB-lite"/>
    </source>
</evidence>
<evidence type="ECO:0000256" key="3">
    <source>
        <dbReference type="ARBA" id="ARBA00023161"/>
    </source>
</evidence>
<evidence type="ECO:0000313" key="8">
    <source>
        <dbReference type="Proteomes" id="UP000017559"/>
    </source>
</evidence>
<keyword evidence="4" id="KW-0539">Nucleus</keyword>
<feature type="compositionally biased region" description="Basic and acidic residues" evidence="5">
    <location>
        <begin position="321"/>
        <end position="344"/>
    </location>
</feature>
<feature type="compositionally biased region" description="Pro residues" evidence="5">
    <location>
        <begin position="438"/>
        <end position="447"/>
    </location>
</feature>
<dbReference type="Gene3D" id="3.30.70.330">
    <property type="match status" value="1"/>
</dbReference>
<evidence type="ECO:0000256" key="1">
    <source>
        <dbReference type="ARBA" id="ARBA00004123"/>
    </source>
</evidence>
<dbReference type="EMBL" id="AWSO01001801">
    <property type="protein sequence ID" value="ESK82787.1"/>
    <property type="molecule type" value="Genomic_DNA"/>
</dbReference>
<dbReference type="Proteomes" id="UP000017559">
    <property type="component" value="Unassembled WGS sequence"/>
</dbReference>
<name>V2WMJ6_MONRO</name>
<accession>V2WMJ6</accession>
<keyword evidence="3" id="KW-0866">Nonsense-mediated mRNA decay</keyword>
<comment type="caution">
    <text evidence="7">The sequence shown here is derived from an EMBL/GenBank/DDBJ whole genome shotgun (WGS) entry which is preliminary data.</text>
</comment>
<dbReference type="GO" id="GO:0005730">
    <property type="term" value="C:nucleolus"/>
    <property type="evidence" value="ECO:0007669"/>
    <property type="project" value="TreeGrafter"/>
</dbReference>
<dbReference type="GO" id="GO:0003729">
    <property type="term" value="F:mRNA binding"/>
    <property type="evidence" value="ECO:0007669"/>
    <property type="project" value="TreeGrafter"/>
</dbReference>
<dbReference type="HOGENOM" id="CLU_035823_0_0_1"/>
<organism evidence="7 8">
    <name type="scientific">Moniliophthora roreri (strain MCA 2997)</name>
    <name type="common">Cocoa frosty pod rot fungus</name>
    <name type="synonym">Crinipellis roreri</name>
    <dbReference type="NCBI Taxonomy" id="1381753"/>
    <lineage>
        <taxon>Eukaryota</taxon>
        <taxon>Fungi</taxon>
        <taxon>Dikarya</taxon>
        <taxon>Basidiomycota</taxon>
        <taxon>Agaricomycotina</taxon>
        <taxon>Agaricomycetes</taxon>
        <taxon>Agaricomycetidae</taxon>
        <taxon>Agaricales</taxon>
        <taxon>Marasmiineae</taxon>
        <taxon>Marasmiaceae</taxon>
        <taxon>Moniliophthora</taxon>
    </lineage>
</organism>
<feature type="compositionally biased region" description="Basic and acidic residues" evidence="5">
    <location>
        <begin position="202"/>
        <end position="215"/>
    </location>
</feature>
<dbReference type="PANTHER" id="PTHR13112">
    <property type="entry name" value="UPF3 REGULATOR OF NONSENSE TRANSCRIPTS-LIKE PROTEIN"/>
    <property type="match status" value="1"/>
</dbReference>
<evidence type="ECO:0000313" key="7">
    <source>
        <dbReference type="EMBL" id="ESK82787.1"/>
    </source>
</evidence>